<name>X1AP90_9ZZZZ</name>
<gene>
    <name evidence="1" type="ORF">S01H4_34065</name>
</gene>
<reference evidence="1" key="1">
    <citation type="journal article" date="2014" name="Front. Microbiol.">
        <title>High frequency of phylogenetically diverse reductive dehalogenase-homologous genes in deep subseafloor sedimentary metagenomes.</title>
        <authorList>
            <person name="Kawai M."/>
            <person name="Futagami T."/>
            <person name="Toyoda A."/>
            <person name="Takaki Y."/>
            <person name="Nishi S."/>
            <person name="Hori S."/>
            <person name="Arai W."/>
            <person name="Tsubouchi T."/>
            <person name="Morono Y."/>
            <person name="Uchiyama I."/>
            <person name="Ito T."/>
            <person name="Fujiyama A."/>
            <person name="Inagaki F."/>
            <person name="Takami H."/>
        </authorList>
    </citation>
    <scope>NUCLEOTIDE SEQUENCE</scope>
    <source>
        <strain evidence="1">Expedition CK06-06</strain>
    </source>
</reference>
<dbReference type="AlphaFoldDB" id="X1AP90"/>
<comment type="caution">
    <text evidence="1">The sequence shown here is derived from an EMBL/GenBank/DDBJ whole genome shotgun (WGS) entry which is preliminary data.</text>
</comment>
<evidence type="ECO:0000313" key="1">
    <source>
        <dbReference type="EMBL" id="GAG84595.1"/>
    </source>
</evidence>
<dbReference type="EMBL" id="BART01017996">
    <property type="protein sequence ID" value="GAG84595.1"/>
    <property type="molecule type" value="Genomic_DNA"/>
</dbReference>
<organism evidence="1">
    <name type="scientific">marine sediment metagenome</name>
    <dbReference type="NCBI Taxonomy" id="412755"/>
    <lineage>
        <taxon>unclassified sequences</taxon>
        <taxon>metagenomes</taxon>
        <taxon>ecological metagenomes</taxon>
    </lineage>
</organism>
<proteinExistence type="predicted"/>
<protein>
    <submittedName>
        <fullName evidence="1">Uncharacterized protein</fullName>
    </submittedName>
</protein>
<accession>X1AP90</accession>
<sequence>MSEAVFRAVEKRLARNLRKQVQKGLAEVFELANCTAVGREIRDWCFN</sequence>